<dbReference type="SUPFAM" id="SSF52833">
    <property type="entry name" value="Thioredoxin-like"/>
    <property type="match status" value="1"/>
</dbReference>
<comment type="caution">
    <text evidence="4">The sequence shown here is derived from an EMBL/GenBank/DDBJ whole genome shotgun (WGS) entry which is preliminary data.</text>
</comment>
<protein>
    <recommendedName>
        <fullName evidence="1">2-hydroxychromene-2-carboxylate isomerase</fullName>
        <ecNumber evidence="1">5.99.1.4</ecNumber>
    </recommendedName>
</protein>
<dbReference type="STRING" id="1777140.AWB79_03784"/>
<reference evidence="4" key="1">
    <citation type="submission" date="2016-01" db="EMBL/GenBank/DDBJ databases">
        <authorList>
            <person name="Peeters C."/>
        </authorList>
    </citation>
    <scope>NUCLEOTIDE SEQUENCE</scope>
    <source>
        <strain evidence="4">LMG 29322</strain>
    </source>
</reference>
<feature type="domain" description="DSBA-like thioredoxin" evidence="3">
    <location>
        <begin position="14"/>
        <end position="188"/>
    </location>
</feature>
<dbReference type="PANTHER" id="PTHR42943:SF2">
    <property type="entry name" value="GLUTATHIONE S-TRANSFERASE KAPPA 1"/>
    <property type="match status" value="1"/>
</dbReference>
<dbReference type="PANTHER" id="PTHR42943">
    <property type="entry name" value="GLUTATHIONE S-TRANSFERASE KAPPA"/>
    <property type="match status" value="1"/>
</dbReference>
<dbReference type="CDD" id="cd03022">
    <property type="entry name" value="DsbA_HCCA_Iso"/>
    <property type="match status" value="1"/>
</dbReference>
<accession>A0A158BLX8</accession>
<evidence type="ECO:0000256" key="1">
    <source>
        <dbReference type="PIRNR" id="PIRNR006386"/>
    </source>
</evidence>
<name>A0A158BLX8_9BURK</name>
<organism evidence="4 5">
    <name type="scientific">Caballeronia hypogeia</name>
    <dbReference type="NCBI Taxonomy" id="1777140"/>
    <lineage>
        <taxon>Bacteria</taxon>
        <taxon>Pseudomonadati</taxon>
        <taxon>Pseudomonadota</taxon>
        <taxon>Betaproteobacteria</taxon>
        <taxon>Burkholderiales</taxon>
        <taxon>Burkholderiaceae</taxon>
        <taxon>Caballeronia</taxon>
    </lineage>
</organism>
<dbReference type="GO" id="GO:0018845">
    <property type="term" value="F:2-hydroxychromene-2-carboxylate isomerase activity"/>
    <property type="evidence" value="ECO:0007669"/>
    <property type="project" value="UniProtKB-UniRule"/>
</dbReference>
<dbReference type="Pfam" id="PF01323">
    <property type="entry name" value="DSBA"/>
    <property type="match status" value="1"/>
</dbReference>
<sequence>MSAPHSASGGKPYFFFDFISPFSYLLLEQHEKWPGMPFELVPIQLMKLLDRWGQPHAATIPSKRVFTYRHALFRAEQLGIPFKMPPAHPFDPSKPLRLAVLAGGKTACVRDIFRYIWREGRDPSGPEGFRALCAHVGMPEAEARIEDEDIKAQLRENNERAAEMGVFGVPTFVVNDQIFWGEDTLPMVLYVARSPNWLEGAEVRRISALPIAPRDADFG</sequence>
<feature type="active site" description="Nucleophile" evidence="2">
    <location>
        <position position="20"/>
    </location>
</feature>
<dbReference type="Proteomes" id="UP000054851">
    <property type="component" value="Unassembled WGS sequence"/>
</dbReference>
<comment type="catalytic activity">
    <reaction evidence="1">
        <text>2-hydroxychromene-2-carboxylate = (3E)-4-(2-hydroxyphenyl)-2-oxobut-3-enoate</text>
        <dbReference type="Rhea" id="RHEA:27401"/>
        <dbReference type="ChEBI" id="CHEBI:59350"/>
        <dbReference type="ChEBI" id="CHEBI:59353"/>
        <dbReference type="EC" id="5.99.1.4"/>
    </reaction>
</comment>
<dbReference type="InterPro" id="IPR044087">
    <property type="entry name" value="NahD-like"/>
</dbReference>
<evidence type="ECO:0000313" key="5">
    <source>
        <dbReference type="Proteomes" id="UP000054851"/>
    </source>
</evidence>
<dbReference type="PIRSF" id="PIRSF006386">
    <property type="entry name" value="HCCAis_GSTk"/>
    <property type="match status" value="1"/>
</dbReference>
<dbReference type="GO" id="GO:0004602">
    <property type="term" value="F:glutathione peroxidase activity"/>
    <property type="evidence" value="ECO:0007669"/>
    <property type="project" value="TreeGrafter"/>
</dbReference>
<dbReference type="OrthoDB" id="8560325at2"/>
<proteinExistence type="inferred from homology"/>
<dbReference type="AlphaFoldDB" id="A0A158BLX8"/>
<evidence type="ECO:0000313" key="4">
    <source>
        <dbReference type="EMBL" id="SAK70317.1"/>
    </source>
</evidence>
<keyword evidence="5" id="KW-1185">Reference proteome</keyword>
<dbReference type="InterPro" id="IPR036249">
    <property type="entry name" value="Thioredoxin-like_sf"/>
</dbReference>
<evidence type="ECO:0000256" key="2">
    <source>
        <dbReference type="PIRSR" id="PIRSR006386-1"/>
    </source>
</evidence>
<dbReference type="InterPro" id="IPR051924">
    <property type="entry name" value="GST_Kappa/NadH"/>
</dbReference>
<comment type="similarity">
    <text evidence="1">Belongs to the GST superfamily. NadH family.</text>
</comment>
<keyword evidence="1 4" id="KW-0413">Isomerase</keyword>
<dbReference type="EC" id="5.99.1.4" evidence="1"/>
<evidence type="ECO:0000259" key="3">
    <source>
        <dbReference type="Pfam" id="PF01323"/>
    </source>
</evidence>
<dbReference type="InterPro" id="IPR001853">
    <property type="entry name" value="DSBA-like_thioredoxin_dom"/>
</dbReference>
<dbReference type="GO" id="GO:0004364">
    <property type="term" value="F:glutathione transferase activity"/>
    <property type="evidence" value="ECO:0007669"/>
    <property type="project" value="TreeGrafter"/>
</dbReference>
<gene>
    <name evidence="4" type="ORF">AWB79_03784</name>
</gene>
<dbReference type="GO" id="GO:1901170">
    <property type="term" value="P:naphthalene catabolic process"/>
    <property type="evidence" value="ECO:0007669"/>
    <property type="project" value="InterPro"/>
</dbReference>
<dbReference type="GO" id="GO:0006749">
    <property type="term" value="P:glutathione metabolic process"/>
    <property type="evidence" value="ECO:0007669"/>
    <property type="project" value="TreeGrafter"/>
</dbReference>
<dbReference type="Gene3D" id="3.40.30.10">
    <property type="entry name" value="Glutaredoxin"/>
    <property type="match status" value="1"/>
</dbReference>
<dbReference type="RefSeq" id="WP_061168955.1">
    <property type="nucleotide sequence ID" value="NZ_FCOA02000012.1"/>
</dbReference>
<dbReference type="InterPro" id="IPR014440">
    <property type="entry name" value="HCCAis_GSTk"/>
</dbReference>
<dbReference type="EMBL" id="FCOA02000012">
    <property type="protein sequence ID" value="SAK70317.1"/>
    <property type="molecule type" value="Genomic_DNA"/>
</dbReference>